<dbReference type="CDD" id="cd16148">
    <property type="entry name" value="sulfatase_like"/>
    <property type="match status" value="1"/>
</dbReference>
<dbReference type="Pfam" id="PF00884">
    <property type="entry name" value="Sulfatase"/>
    <property type="match status" value="1"/>
</dbReference>
<dbReference type="InterPro" id="IPR000917">
    <property type="entry name" value="Sulfatase_N"/>
</dbReference>
<dbReference type="Gene3D" id="3.40.720.10">
    <property type="entry name" value="Alkaline Phosphatase, subunit A"/>
    <property type="match status" value="1"/>
</dbReference>
<dbReference type="InterPro" id="IPR017850">
    <property type="entry name" value="Alkaline_phosphatase_core_sf"/>
</dbReference>
<name>A0ABQ5VS78_9RHOB</name>
<protein>
    <recommendedName>
        <fullName evidence="1">Sulfatase N-terminal domain-containing protein</fullName>
    </recommendedName>
</protein>
<dbReference type="EMBL" id="BSNN01000002">
    <property type="protein sequence ID" value="GLQ34150.1"/>
    <property type="molecule type" value="Genomic_DNA"/>
</dbReference>
<reference evidence="3" key="1">
    <citation type="journal article" date="2019" name="Int. J. Syst. Evol. Microbiol.">
        <title>The Global Catalogue of Microorganisms (GCM) 10K type strain sequencing project: providing services to taxonomists for standard genome sequencing and annotation.</title>
        <authorList>
            <consortium name="The Broad Institute Genomics Platform"/>
            <consortium name="The Broad Institute Genome Sequencing Center for Infectious Disease"/>
            <person name="Wu L."/>
            <person name="Ma J."/>
        </authorList>
    </citation>
    <scope>NUCLEOTIDE SEQUENCE [LARGE SCALE GENOMIC DNA]</scope>
    <source>
        <strain evidence="3">NBRC 110140</strain>
    </source>
</reference>
<sequence length="474" mass="53727">MHDTPNQKQNIILVTVDCWRGDHVGINNPTGPKTPHLDRFAKQGINFPNAYTCGGWTKIAMTALMSSTYGSMYGFAQGKMSDQRPLLAEILQAQGYETAGFTTNPVCGTGGGFQRGFETFRDLRPGLKGKLLRYPRLDRIYTRLATSAKVRRALAQVGIGYLPINPTLLADDVVQIGLDWLNQEHDQPYFLWLHFMDLHWPYFSADRRNTRKDREEIWQDRTAWQKVRKQRGKGYPGDSRAERWRQLYKEEAEGLDTSLGVLFDAIDARADRDNTNVILSGDHGEELYEHGSWAHSWNQLHKEGTNVPLIIRPAKSRSAQSIERPVSHIDLAPTILDMVNVPKPDLMEGDSLLPLASSAADIMEKPIYSEMFGHHNSYIYRLSITYQGHKYIYDGDRDTCYLFDLKQDPDALKDIYSHDHDLSLSFDKLRLSHVSKGLITVLKSDAPILGGDISYDLDADPKVVAQLRALGYLD</sequence>
<gene>
    <name evidence="2" type="ORF">GCM10007939_04330</name>
</gene>
<dbReference type="SUPFAM" id="SSF53649">
    <property type="entry name" value="Alkaline phosphatase-like"/>
    <property type="match status" value="1"/>
</dbReference>
<dbReference type="Proteomes" id="UP001156694">
    <property type="component" value="Unassembled WGS sequence"/>
</dbReference>
<evidence type="ECO:0000313" key="3">
    <source>
        <dbReference type="Proteomes" id="UP001156694"/>
    </source>
</evidence>
<feature type="domain" description="Sulfatase N-terminal" evidence="1">
    <location>
        <begin position="9"/>
        <end position="340"/>
    </location>
</feature>
<dbReference type="PANTHER" id="PTHR43751:SF3">
    <property type="entry name" value="SULFATASE N-TERMINAL DOMAIN-CONTAINING PROTEIN"/>
    <property type="match status" value="1"/>
</dbReference>
<dbReference type="InterPro" id="IPR052701">
    <property type="entry name" value="GAG_Ulvan_Degrading_Sulfatases"/>
</dbReference>
<dbReference type="RefSeq" id="WP_284375756.1">
    <property type="nucleotide sequence ID" value="NZ_BSNN01000002.1"/>
</dbReference>
<keyword evidence="3" id="KW-1185">Reference proteome</keyword>
<organism evidence="2 3">
    <name type="scientific">Amylibacter marinus</name>
    <dbReference type="NCBI Taxonomy" id="1475483"/>
    <lineage>
        <taxon>Bacteria</taxon>
        <taxon>Pseudomonadati</taxon>
        <taxon>Pseudomonadota</taxon>
        <taxon>Alphaproteobacteria</taxon>
        <taxon>Rhodobacterales</taxon>
        <taxon>Paracoccaceae</taxon>
        <taxon>Amylibacter</taxon>
    </lineage>
</organism>
<accession>A0ABQ5VS78</accession>
<dbReference type="PANTHER" id="PTHR43751">
    <property type="entry name" value="SULFATASE"/>
    <property type="match status" value="1"/>
</dbReference>
<evidence type="ECO:0000259" key="1">
    <source>
        <dbReference type="Pfam" id="PF00884"/>
    </source>
</evidence>
<evidence type="ECO:0000313" key="2">
    <source>
        <dbReference type="EMBL" id="GLQ34150.1"/>
    </source>
</evidence>
<proteinExistence type="predicted"/>
<comment type="caution">
    <text evidence="2">The sequence shown here is derived from an EMBL/GenBank/DDBJ whole genome shotgun (WGS) entry which is preliminary data.</text>
</comment>